<organism evidence="1 2">
    <name type="scientific">Pseudomonas fluorescens</name>
    <dbReference type="NCBI Taxonomy" id="294"/>
    <lineage>
        <taxon>Bacteria</taxon>
        <taxon>Pseudomonadati</taxon>
        <taxon>Pseudomonadota</taxon>
        <taxon>Gammaproteobacteria</taxon>
        <taxon>Pseudomonadales</taxon>
        <taxon>Pseudomonadaceae</taxon>
        <taxon>Pseudomonas</taxon>
    </lineage>
</organism>
<dbReference type="Proteomes" id="UP000399692">
    <property type="component" value="Unassembled WGS sequence"/>
</dbReference>
<protein>
    <recommendedName>
        <fullName evidence="3">Phage-like protein</fullName>
    </recommendedName>
</protein>
<accession>A0A5E6P7A2</accession>
<proteinExistence type="predicted"/>
<evidence type="ECO:0000313" key="1">
    <source>
        <dbReference type="EMBL" id="VVM37624.1"/>
    </source>
</evidence>
<dbReference type="AlphaFoldDB" id="A0A5E6P7A2"/>
<evidence type="ECO:0000313" key="2">
    <source>
        <dbReference type="Proteomes" id="UP000399692"/>
    </source>
</evidence>
<dbReference type="EMBL" id="CABVHF010000001">
    <property type="protein sequence ID" value="VVM37624.1"/>
    <property type="molecule type" value="Genomic_DNA"/>
</dbReference>
<sequence>MNYQNVVSAVVRALAAETINSAGGCNVEPRVQTSKLKGEISGKDAALLADSIVHKLLHAQLSPRHWNALVAKYSTHRGRKIDSIGRLVAVVPTPAPKRFTQQAVLVWAVPEQKKGVQRVATQAKPVKPLECAEECGCKEGCKLEWRNRAARQAVERANTHARVVAEQRSGEMIVLAESNYDMTNWDSQGLTERTYQRWNKAIKDSLEAMVNDALVEAQHMLEAVGVLSGEAA</sequence>
<dbReference type="RefSeq" id="WP_150568886.1">
    <property type="nucleotide sequence ID" value="NZ_CABVHF010000001.1"/>
</dbReference>
<reference evidence="1 2" key="1">
    <citation type="submission" date="2019-09" db="EMBL/GenBank/DDBJ databases">
        <authorList>
            <person name="Chandra G."/>
            <person name="Truman W A."/>
        </authorList>
    </citation>
    <scope>NUCLEOTIDE SEQUENCE [LARGE SCALE GENOMIC DNA]</scope>
    <source>
        <strain evidence="1">PS631</strain>
    </source>
</reference>
<evidence type="ECO:0008006" key="3">
    <source>
        <dbReference type="Google" id="ProtNLM"/>
    </source>
</evidence>
<dbReference type="OrthoDB" id="7005515at2"/>
<gene>
    <name evidence="1" type="ORF">PS631_00113</name>
</gene>
<name>A0A5E6P7A2_PSEFL</name>